<proteinExistence type="predicted"/>
<protein>
    <submittedName>
        <fullName evidence="2">Uncharacterized protein</fullName>
    </submittedName>
</protein>
<dbReference type="Proteomes" id="UP000014977">
    <property type="component" value="Unassembled WGS sequence"/>
</dbReference>
<comment type="caution">
    <text evidence="2">The sequence shown here is derived from an EMBL/GenBank/DDBJ whole genome shotgun (WGS) entry which is preliminary data.</text>
</comment>
<sequence>MNRKGLLKWSYALIPVFLIAMEMRAGAMENPFPTLVPQLKRVCPEPFQMVGTIQEVGDGRVLFDKKAGYPLQKGQWLIVSQNQPHRSPAMQVRTAWIEVEALFEKTVMARVAVQMKKPTMPNDLVMTPPLPRIYVEKAVGASLAVVHDAIIEDLLEAGFDVRLVEGKSPRSDLQDFFLELSGNGALVCRVTTAPPDRRIIFHENVAAPSLSAVPGKVSNRGTLPTPRPEASSIRQPPEEPSTDYFALAEPYTRVTACDIPGGTGREIACLGQKDLVIFRIEAGALKEISRKSFPVNDVYPLHLHACDLDGNPGDELLVTLAQQTETIGKKDNRLCSWIVGFKDGSLHTLAENAPYYFRVIRDGRGDRIPLAQRQGTYRQYEGPIHRLVWQPSRQRLEAAAPYEPARGVHGIYQFNGVSDDENRIMILEPDGRLHGYLLPEERLAASGERALGAYHALSYPLKRKQDLYLGGFDRKTFDDVYTARRFERRRDFQDQLFTLHSEGAGLMKAIAGVGGAGRQRSGQVVGVKWMGDRIVETWQSEIWSKELLDFTFLEDPSEILVLYRDSDGYALEGIR</sequence>
<evidence type="ECO:0000313" key="2">
    <source>
        <dbReference type="EMBL" id="EPR37818.1"/>
    </source>
</evidence>
<evidence type="ECO:0000256" key="1">
    <source>
        <dbReference type="SAM" id="MobiDB-lite"/>
    </source>
</evidence>
<dbReference type="EMBL" id="ATHJ01000096">
    <property type="protein sequence ID" value="EPR37818.1"/>
    <property type="molecule type" value="Genomic_DNA"/>
</dbReference>
<feature type="region of interest" description="Disordered" evidence="1">
    <location>
        <begin position="216"/>
        <end position="240"/>
    </location>
</feature>
<dbReference type="eggNOG" id="ENOG5033WDS">
    <property type="taxonomic scope" value="Bacteria"/>
</dbReference>
<keyword evidence="3" id="KW-1185">Reference proteome</keyword>
<dbReference type="RefSeq" id="WP_020877925.1">
    <property type="nucleotide sequence ID" value="NZ_ATHJ01000096.1"/>
</dbReference>
<accession>S7UZH2</accession>
<dbReference type="STRING" id="897.B2D07_14625"/>
<dbReference type="AlphaFoldDB" id="S7UZH2"/>
<dbReference type="OrthoDB" id="5420889at2"/>
<organism evidence="2 3">
    <name type="scientific">Desulfococcus multivorans DSM 2059</name>
    <dbReference type="NCBI Taxonomy" id="1121405"/>
    <lineage>
        <taxon>Bacteria</taxon>
        <taxon>Pseudomonadati</taxon>
        <taxon>Thermodesulfobacteriota</taxon>
        <taxon>Desulfobacteria</taxon>
        <taxon>Desulfobacterales</taxon>
        <taxon>Desulfococcaceae</taxon>
        <taxon>Desulfococcus</taxon>
    </lineage>
</organism>
<name>S7UZH2_DESML</name>
<reference evidence="2 3" key="1">
    <citation type="journal article" date="2013" name="Genome Announc.">
        <title>Draft genome sequences for three mercury-methylating, sulfate-reducing bacteria.</title>
        <authorList>
            <person name="Brown S.D."/>
            <person name="Hurt R.A.Jr."/>
            <person name="Gilmour C.C."/>
            <person name="Elias D.A."/>
        </authorList>
    </citation>
    <scope>NUCLEOTIDE SEQUENCE [LARGE SCALE GENOMIC DNA]</scope>
    <source>
        <strain evidence="2 3">DSM 2059</strain>
    </source>
</reference>
<gene>
    <name evidence="2" type="ORF">dsmv_2858</name>
</gene>
<evidence type="ECO:0000313" key="3">
    <source>
        <dbReference type="Proteomes" id="UP000014977"/>
    </source>
</evidence>